<dbReference type="AlphaFoldDB" id="A0A7S1NGA9"/>
<organism evidence="2">
    <name type="scientific">Eutreptiella gymnastica</name>
    <dbReference type="NCBI Taxonomy" id="73025"/>
    <lineage>
        <taxon>Eukaryota</taxon>
        <taxon>Discoba</taxon>
        <taxon>Euglenozoa</taxon>
        <taxon>Euglenida</taxon>
        <taxon>Spirocuta</taxon>
        <taxon>Euglenophyceae</taxon>
        <taxon>Eutreptiales</taxon>
        <taxon>Eutreptiaceae</taxon>
        <taxon>Eutreptiella</taxon>
    </lineage>
</organism>
<dbReference type="EMBL" id="HBGA01077927">
    <property type="protein sequence ID" value="CAD9017980.1"/>
    <property type="molecule type" value="Transcribed_RNA"/>
</dbReference>
<accession>A0A7S1NGA9</accession>
<feature type="region of interest" description="Disordered" evidence="1">
    <location>
        <begin position="92"/>
        <end position="112"/>
    </location>
</feature>
<sequence>MLNSYGSPMKPANRMPEMVARSIHRRCNVEWGAGHPPTFARVLFIQGQAYVHPCLIDEWSDPTTKNLCRKKAQPGPHWGHHRTEWLDLTTPQPGGAIKEGGSQNQCCTHQLP</sequence>
<reference evidence="2" key="1">
    <citation type="submission" date="2021-01" db="EMBL/GenBank/DDBJ databases">
        <authorList>
            <person name="Corre E."/>
            <person name="Pelletier E."/>
            <person name="Niang G."/>
            <person name="Scheremetjew M."/>
            <person name="Finn R."/>
            <person name="Kale V."/>
            <person name="Holt S."/>
            <person name="Cochrane G."/>
            <person name="Meng A."/>
            <person name="Brown T."/>
            <person name="Cohen L."/>
        </authorList>
    </citation>
    <scope>NUCLEOTIDE SEQUENCE</scope>
    <source>
        <strain evidence="2">NIES-381</strain>
    </source>
</reference>
<evidence type="ECO:0000256" key="1">
    <source>
        <dbReference type="SAM" id="MobiDB-lite"/>
    </source>
</evidence>
<evidence type="ECO:0000313" key="2">
    <source>
        <dbReference type="EMBL" id="CAD9017980.1"/>
    </source>
</evidence>
<protein>
    <submittedName>
        <fullName evidence="2">Uncharacterized protein</fullName>
    </submittedName>
</protein>
<gene>
    <name evidence="2" type="ORF">EGYM00392_LOCUS29090</name>
</gene>
<feature type="compositionally biased region" description="Polar residues" evidence="1">
    <location>
        <begin position="101"/>
        <end position="112"/>
    </location>
</feature>
<proteinExistence type="predicted"/>
<name>A0A7S1NGA9_9EUGL</name>